<organism evidence="1 2">
    <name type="scientific">Galendromus occidentalis</name>
    <name type="common">western predatory mite</name>
    <dbReference type="NCBI Taxonomy" id="34638"/>
    <lineage>
        <taxon>Eukaryota</taxon>
        <taxon>Metazoa</taxon>
        <taxon>Ecdysozoa</taxon>
        <taxon>Arthropoda</taxon>
        <taxon>Chelicerata</taxon>
        <taxon>Arachnida</taxon>
        <taxon>Acari</taxon>
        <taxon>Parasitiformes</taxon>
        <taxon>Mesostigmata</taxon>
        <taxon>Gamasina</taxon>
        <taxon>Phytoseioidea</taxon>
        <taxon>Phytoseiidae</taxon>
        <taxon>Typhlodrominae</taxon>
        <taxon>Galendromus</taxon>
    </lineage>
</organism>
<sequence length="130" mass="14118">MDESTDVTGRFVAHTVVGTLETSGTKSFLLHAETLGKTNSSTIAQHMLNSLAILWPDGIRHDKVLLLVTDGAANMKKAGSALKIIFPRMLHVTCVAHAIHRVAKEVRLLFTDVDKVVASGKKVFRKSAAR</sequence>
<dbReference type="AlphaFoldDB" id="A0AAJ7PAT1"/>
<feature type="non-terminal residue" evidence="2">
    <location>
        <position position="130"/>
    </location>
</feature>
<dbReference type="Proteomes" id="UP000694867">
    <property type="component" value="Unplaced"/>
</dbReference>
<dbReference type="SUPFAM" id="SSF53098">
    <property type="entry name" value="Ribonuclease H-like"/>
    <property type="match status" value="1"/>
</dbReference>
<accession>A0AAJ7PAT1</accession>
<dbReference type="KEGG" id="goe:108864958"/>
<gene>
    <name evidence="2" type="primary">LOC108864958</name>
</gene>
<dbReference type="RefSeq" id="XP_018497021.1">
    <property type="nucleotide sequence ID" value="XM_018641505.1"/>
</dbReference>
<dbReference type="InterPro" id="IPR012337">
    <property type="entry name" value="RNaseH-like_sf"/>
</dbReference>
<reference evidence="2" key="1">
    <citation type="submission" date="2025-08" db="UniProtKB">
        <authorList>
            <consortium name="RefSeq"/>
        </authorList>
    </citation>
    <scope>IDENTIFICATION</scope>
</reference>
<name>A0AAJ7PAT1_9ACAR</name>
<protein>
    <submittedName>
        <fullName evidence="2">Uncharacterized protein LOC108864958</fullName>
    </submittedName>
</protein>
<evidence type="ECO:0000313" key="2">
    <source>
        <dbReference type="RefSeq" id="XP_018497021.1"/>
    </source>
</evidence>
<proteinExistence type="predicted"/>
<keyword evidence="1" id="KW-1185">Reference proteome</keyword>
<dbReference type="GeneID" id="108864958"/>
<evidence type="ECO:0000313" key="1">
    <source>
        <dbReference type="Proteomes" id="UP000694867"/>
    </source>
</evidence>